<organism evidence="2 3">
    <name type="scientific">Pedobacter frigoris</name>
    <dbReference type="NCBI Taxonomy" id="2571272"/>
    <lineage>
        <taxon>Bacteria</taxon>
        <taxon>Pseudomonadati</taxon>
        <taxon>Bacteroidota</taxon>
        <taxon>Sphingobacteriia</taxon>
        <taxon>Sphingobacteriales</taxon>
        <taxon>Sphingobacteriaceae</taxon>
        <taxon>Pedobacter</taxon>
    </lineage>
</organism>
<feature type="chain" id="PRO_5020253471" evidence="1">
    <location>
        <begin position="26"/>
        <end position="893"/>
    </location>
</feature>
<evidence type="ECO:0000313" key="2">
    <source>
        <dbReference type="EMBL" id="TKC08810.1"/>
    </source>
</evidence>
<feature type="signal peptide" evidence="1">
    <location>
        <begin position="1"/>
        <end position="25"/>
    </location>
</feature>
<protein>
    <submittedName>
        <fullName evidence="2">Carboxypeptidase regulatory-like domain-containing protein</fullName>
    </submittedName>
</protein>
<comment type="caution">
    <text evidence="2">The sequence shown here is derived from an EMBL/GenBank/DDBJ whole genome shotgun (WGS) entry which is preliminary data.</text>
</comment>
<dbReference type="AlphaFoldDB" id="A0A4U1CPK2"/>
<evidence type="ECO:0000256" key="1">
    <source>
        <dbReference type="SAM" id="SignalP"/>
    </source>
</evidence>
<keyword evidence="2" id="KW-0121">Carboxypeptidase</keyword>
<sequence length="893" mass="102246">MITHSGLYRYTLMICLCSVVYCAQAQLAIHGQVTTAGLPLGGVRVDARLDGASAFMAYTFTDGNGGYRLALGQTGRIVVSFRALSYEPVTKIIELRQTDTLLNLALVPGGVERLQEIIINAKRPYGRGRDTIELDVKSFLQGDERTVEDLLRKIPGLNVGTDGSIKIGEKEVEKVMIEGDDFFEKGYRLLTQNMSVQPLDKVQVLQRYSNNKHLKGIENSDKVALNLQLKEDSKNQWLGSVSASGTPVEPFFYQASINVMNFGKRNKYYLLGTANNHGLDALSSINYLLYSGQTDEPGQIGVGITTPTLIDNTPDLPGFDYRRTNFNQDKLLSFNTILNPSKRLKIKWLGFANPTKKSFYRNTVQEYDIEDIQFTYTEGYELNRKINNYYSRWEMHYDVSNRSTLIYTGSLGSLGKYDSGALVFNGERTTELTKMKGYLTNQLLTHTYKLSDNEAIVSSARWIMQKSPLHYQIDQYYYDDLFQVGDVSNVYQHAKNDLQYAGITSHYVKKKKGGDFMEVAVANEYKSQTLVTDFILQREDGSQIRPSGFSNQVNFRTNNTHVMTKYTIKRRMWQLTPQLRAGFMQRDLSNDGVSRNQNNWLISSSLFTKWLIHHKGKLEGELSFQQMSSELMDVVPNYFNTGIQNFVKGLDDMATLNNSAAVITYTYGNMLDKFFANFSLGHKTMFDYISNQRSLNPNFNLTEQILLKDKKTMFYKAQFNYYVKLLNGNFRVDMGADFSEYETSIVGVGKRRIESGSYDYGLSFRSVWKSRLNIHSGSHIQIRSFNSEHMDRLKNTYSFLHIFFNVAEDIQANMKNEAYRFGDFLSESPKTYFFSDVSLSYDVKKIKTKFNISAKNLFNNRQFSNAIITDTYRAITEYRLLPRYAALGLDYRF</sequence>
<keyword evidence="1" id="KW-0732">Signal</keyword>
<gene>
    <name evidence="2" type="ORF">FA047_01545</name>
</gene>
<dbReference type="SUPFAM" id="SSF49464">
    <property type="entry name" value="Carboxypeptidase regulatory domain-like"/>
    <property type="match status" value="1"/>
</dbReference>
<evidence type="ECO:0000313" key="3">
    <source>
        <dbReference type="Proteomes" id="UP000307244"/>
    </source>
</evidence>
<dbReference type="OrthoDB" id="603275at2"/>
<dbReference type="RefSeq" id="WP_136834229.1">
    <property type="nucleotide sequence ID" value="NZ_SWBQ01000001.1"/>
</dbReference>
<keyword evidence="3" id="KW-1185">Reference proteome</keyword>
<name>A0A4U1CPK2_9SPHI</name>
<dbReference type="InterPro" id="IPR008969">
    <property type="entry name" value="CarboxyPept-like_regulatory"/>
</dbReference>
<keyword evidence="2" id="KW-0645">Protease</keyword>
<dbReference type="EMBL" id="SWBQ01000001">
    <property type="protein sequence ID" value="TKC08810.1"/>
    <property type="molecule type" value="Genomic_DNA"/>
</dbReference>
<proteinExistence type="predicted"/>
<accession>A0A4U1CPK2</accession>
<keyword evidence="2" id="KW-0378">Hydrolase</keyword>
<dbReference type="Proteomes" id="UP000307244">
    <property type="component" value="Unassembled WGS sequence"/>
</dbReference>
<dbReference type="GO" id="GO:0004180">
    <property type="term" value="F:carboxypeptidase activity"/>
    <property type="evidence" value="ECO:0007669"/>
    <property type="project" value="UniProtKB-KW"/>
</dbReference>
<reference evidence="2 3" key="1">
    <citation type="submission" date="2019-04" db="EMBL/GenBank/DDBJ databases">
        <title>Pedobacter sp. RP-3-15 sp. nov., isolated from Arctic soil.</title>
        <authorList>
            <person name="Dahal R.H."/>
            <person name="Kim D.-U."/>
        </authorList>
    </citation>
    <scope>NUCLEOTIDE SEQUENCE [LARGE SCALE GENOMIC DNA]</scope>
    <source>
        <strain evidence="2 3">RP-3-15</strain>
    </source>
</reference>